<reference evidence="1 2" key="1">
    <citation type="submission" date="2020-08" db="EMBL/GenBank/DDBJ databases">
        <title>Description of novel Pseudomonas species.</title>
        <authorList>
            <person name="Duman M."/>
            <person name="Mulet M."/>
            <person name="Altun S."/>
            <person name="Saticioglu I.B."/>
            <person name="Lalucat J."/>
            <person name="Garcia-Valdes E."/>
        </authorList>
    </citation>
    <scope>NUCLEOTIDE SEQUENCE [LARGE SCALE GENOMIC DNA]</scope>
    <source>
        <strain evidence="1 2">P66</strain>
    </source>
</reference>
<evidence type="ECO:0000313" key="2">
    <source>
        <dbReference type="Proteomes" id="UP000745663"/>
    </source>
</evidence>
<evidence type="ECO:0000313" key="1">
    <source>
        <dbReference type="EMBL" id="MBM5461000.1"/>
    </source>
</evidence>
<keyword evidence="2" id="KW-1185">Reference proteome</keyword>
<proteinExistence type="predicted"/>
<dbReference type="RefSeq" id="WP_203585629.1">
    <property type="nucleotide sequence ID" value="NZ_JACOPV010000020.1"/>
</dbReference>
<name>A0ABS2C5J2_9PSED</name>
<sequence length="230" mass="25870">MNTDNYSLWMAGGTLLLIAPQVSLSERQAVFDSLLYAQLVANKAVGSRFTDYTQWYSRYRSELSERDWILTQLFQNTQTPSGRASMLAPVQPLTLWLEGRHAGASRIVEQGLDMLGREQDGLDIFRSFTFDGDASGTRVALEIGLVHQGPTIDMCSIALQTSSQLEQVTIEQPLYANTIQGEVLIKGQSAQLDCALFAPRREELRRLIERKQQERCYLLELGKKQGGNHE</sequence>
<accession>A0ABS2C5J2</accession>
<protein>
    <submittedName>
        <fullName evidence="1">Uncharacterized protein</fullName>
    </submittedName>
</protein>
<gene>
    <name evidence="1" type="ORF">H8F21_25890</name>
</gene>
<dbReference type="EMBL" id="JACOPV010000020">
    <property type="protein sequence ID" value="MBM5461000.1"/>
    <property type="molecule type" value="Genomic_DNA"/>
</dbReference>
<organism evidence="1 2">
    <name type="scientific">Pseudomonas arcuscaelestis</name>
    <dbReference type="NCBI Taxonomy" id="2710591"/>
    <lineage>
        <taxon>Bacteria</taxon>
        <taxon>Pseudomonadati</taxon>
        <taxon>Pseudomonadota</taxon>
        <taxon>Gammaproteobacteria</taxon>
        <taxon>Pseudomonadales</taxon>
        <taxon>Pseudomonadaceae</taxon>
        <taxon>Pseudomonas</taxon>
    </lineage>
</organism>
<comment type="caution">
    <text evidence="1">The sequence shown here is derived from an EMBL/GenBank/DDBJ whole genome shotgun (WGS) entry which is preliminary data.</text>
</comment>
<dbReference type="Proteomes" id="UP000745663">
    <property type="component" value="Unassembled WGS sequence"/>
</dbReference>